<sequence length="142" mass="15561">MTLMTFAAWTAGQLHVTEEELDAVNLTPVFDLFISRIEEARRRGATDPLTTITTKRAGGNSRACTKRMLEQLGFSAPQRRAVHRLLAGSPSGWPGLLRLYAVSADLTGGQRQYARRQLQALRPHNRARSRSSAGCVANASTP</sequence>
<feature type="region of interest" description="Disordered" evidence="1">
    <location>
        <begin position="122"/>
        <end position="142"/>
    </location>
</feature>
<dbReference type="Proteomes" id="UP001500730">
    <property type="component" value="Unassembled WGS sequence"/>
</dbReference>
<evidence type="ECO:0000313" key="3">
    <source>
        <dbReference type="Proteomes" id="UP001500730"/>
    </source>
</evidence>
<organism evidence="2 3">
    <name type="scientific">Terrabacter carboxydivorans</name>
    <dbReference type="NCBI Taxonomy" id="619730"/>
    <lineage>
        <taxon>Bacteria</taxon>
        <taxon>Bacillati</taxon>
        <taxon>Actinomycetota</taxon>
        <taxon>Actinomycetes</taxon>
        <taxon>Micrococcales</taxon>
        <taxon>Intrasporangiaceae</taxon>
        <taxon>Terrabacter</taxon>
    </lineage>
</organism>
<dbReference type="EMBL" id="BAAARE010000034">
    <property type="protein sequence ID" value="GAA2501645.1"/>
    <property type="molecule type" value="Genomic_DNA"/>
</dbReference>
<proteinExistence type="predicted"/>
<comment type="caution">
    <text evidence="2">The sequence shown here is derived from an EMBL/GenBank/DDBJ whole genome shotgun (WGS) entry which is preliminary data.</text>
</comment>
<protein>
    <submittedName>
        <fullName evidence="2">Uncharacterized protein</fullName>
    </submittedName>
</protein>
<name>A0ABP5ZN73_9MICO</name>
<accession>A0ABP5ZN73</accession>
<keyword evidence="3" id="KW-1185">Reference proteome</keyword>
<evidence type="ECO:0000256" key="1">
    <source>
        <dbReference type="SAM" id="MobiDB-lite"/>
    </source>
</evidence>
<evidence type="ECO:0000313" key="2">
    <source>
        <dbReference type="EMBL" id="GAA2501645.1"/>
    </source>
</evidence>
<reference evidence="3" key="1">
    <citation type="journal article" date="2019" name="Int. J. Syst. Evol. Microbiol.">
        <title>The Global Catalogue of Microorganisms (GCM) 10K type strain sequencing project: providing services to taxonomists for standard genome sequencing and annotation.</title>
        <authorList>
            <consortium name="The Broad Institute Genomics Platform"/>
            <consortium name="The Broad Institute Genome Sequencing Center for Infectious Disease"/>
            <person name="Wu L."/>
            <person name="Ma J."/>
        </authorList>
    </citation>
    <scope>NUCLEOTIDE SEQUENCE [LARGE SCALE GENOMIC DNA]</scope>
    <source>
        <strain evidence="3">JCM 16259</strain>
    </source>
</reference>
<gene>
    <name evidence="2" type="ORF">GCM10009858_44800</name>
</gene>
<dbReference type="RefSeq" id="WP_344257323.1">
    <property type="nucleotide sequence ID" value="NZ_BAAARE010000034.1"/>
</dbReference>